<keyword evidence="3" id="KW-0472">Membrane</keyword>
<dbReference type="AlphaFoldDB" id="A0A166AR61"/>
<keyword evidence="3" id="KW-1133">Transmembrane helix</keyword>
<dbReference type="EMBL" id="KV428134">
    <property type="protein sequence ID" value="KZT35591.1"/>
    <property type="molecule type" value="Genomic_DNA"/>
</dbReference>
<gene>
    <name evidence="4" type="ORF">SISSUDRAFT_1051148</name>
</gene>
<dbReference type="STRING" id="1314776.A0A166AR61"/>
<dbReference type="PANTHER" id="PTHR33365">
    <property type="entry name" value="YALI0B05434P"/>
    <property type="match status" value="1"/>
</dbReference>
<evidence type="ECO:0008006" key="6">
    <source>
        <dbReference type="Google" id="ProtNLM"/>
    </source>
</evidence>
<evidence type="ECO:0000313" key="5">
    <source>
        <dbReference type="Proteomes" id="UP000076798"/>
    </source>
</evidence>
<keyword evidence="5" id="KW-1185">Reference proteome</keyword>
<comment type="similarity">
    <text evidence="2">Belongs to the ustYa family.</text>
</comment>
<organism evidence="4 5">
    <name type="scientific">Sistotremastrum suecicum HHB10207 ss-3</name>
    <dbReference type="NCBI Taxonomy" id="1314776"/>
    <lineage>
        <taxon>Eukaryota</taxon>
        <taxon>Fungi</taxon>
        <taxon>Dikarya</taxon>
        <taxon>Basidiomycota</taxon>
        <taxon>Agaricomycotina</taxon>
        <taxon>Agaricomycetes</taxon>
        <taxon>Sistotremastrales</taxon>
        <taxon>Sistotremastraceae</taxon>
        <taxon>Sistotremastrum</taxon>
    </lineage>
</organism>
<dbReference type="Pfam" id="PF11807">
    <property type="entry name" value="UstYa"/>
    <property type="match status" value="1"/>
</dbReference>
<evidence type="ECO:0000256" key="2">
    <source>
        <dbReference type="ARBA" id="ARBA00035112"/>
    </source>
</evidence>
<dbReference type="OrthoDB" id="3687641at2759"/>
<accession>A0A166AR61</accession>
<dbReference type="InterPro" id="IPR021765">
    <property type="entry name" value="UstYa-like"/>
</dbReference>
<protein>
    <recommendedName>
        <fullName evidence="6">Tat pathway signal sequence</fullName>
    </recommendedName>
</protein>
<reference evidence="4 5" key="1">
    <citation type="journal article" date="2016" name="Mol. Biol. Evol.">
        <title>Comparative Genomics of Early-Diverging Mushroom-Forming Fungi Provides Insights into the Origins of Lignocellulose Decay Capabilities.</title>
        <authorList>
            <person name="Nagy L.G."/>
            <person name="Riley R."/>
            <person name="Tritt A."/>
            <person name="Adam C."/>
            <person name="Daum C."/>
            <person name="Floudas D."/>
            <person name="Sun H."/>
            <person name="Yadav J.S."/>
            <person name="Pangilinan J."/>
            <person name="Larsson K.H."/>
            <person name="Matsuura K."/>
            <person name="Barry K."/>
            <person name="Labutti K."/>
            <person name="Kuo R."/>
            <person name="Ohm R.A."/>
            <person name="Bhattacharya S.S."/>
            <person name="Shirouzu T."/>
            <person name="Yoshinaga Y."/>
            <person name="Martin F.M."/>
            <person name="Grigoriev I.V."/>
            <person name="Hibbett D.S."/>
        </authorList>
    </citation>
    <scope>NUCLEOTIDE SEQUENCE [LARGE SCALE GENOMIC DNA]</scope>
    <source>
        <strain evidence="4 5">HHB10207 ss-3</strain>
    </source>
</reference>
<dbReference type="GO" id="GO:0043386">
    <property type="term" value="P:mycotoxin biosynthetic process"/>
    <property type="evidence" value="ECO:0007669"/>
    <property type="project" value="InterPro"/>
</dbReference>
<name>A0A166AR61_9AGAM</name>
<dbReference type="Proteomes" id="UP000076798">
    <property type="component" value="Unassembled WGS sequence"/>
</dbReference>
<evidence type="ECO:0000313" key="4">
    <source>
        <dbReference type="EMBL" id="KZT35591.1"/>
    </source>
</evidence>
<comment type="pathway">
    <text evidence="1">Mycotoxin biosynthesis.</text>
</comment>
<proteinExistence type="inferred from homology"/>
<dbReference type="PANTHER" id="PTHR33365:SF4">
    <property type="entry name" value="CYCLOCHLOROTINE BIOSYNTHESIS PROTEIN O"/>
    <property type="match status" value="1"/>
</dbReference>
<feature type="transmembrane region" description="Helical" evidence="3">
    <location>
        <begin position="98"/>
        <end position="121"/>
    </location>
</feature>
<evidence type="ECO:0000256" key="1">
    <source>
        <dbReference type="ARBA" id="ARBA00004685"/>
    </source>
</evidence>
<sequence>MQGKVSVSYQSCSFSITWYLRIVNSFARNSYASGSPSSNFQSPQVPLLRCSWIEFMKRILQNPAALLTDPSEDGYCKIQTVGDDLSDDHHKRRRIWTVWIMGSLFALNIIFFATNSIYFSYQSQWRMTQSEQTMRTLYSPAQGVIRNEIRVFSHALARSQYHGPPTDETDEAWESLYRIGISRISTDQASLLPNWTEAIPGDEDHYVVALDVFHQLHCLNLIRKALLPKRYGASDPIVHTTDPAGNAVAFDHVDHCINSVRESLMCNADIAVNVWQWDSKKMVSAPRLDNLHVCKSWGDVYEWANEHKITSGFNTSRHAEYSV</sequence>
<evidence type="ECO:0000256" key="3">
    <source>
        <dbReference type="SAM" id="Phobius"/>
    </source>
</evidence>
<keyword evidence="3" id="KW-0812">Transmembrane</keyword>